<organism evidence="2 3">
    <name type="scientific">Cardiocondyla obscurior</name>
    <dbReference type="NCBI Taxonomy" id="286306"/>
    <lineage>
        <taxon>Eukaryota</taxon>
        <taxon>Metazoa</taxon>
        <taxon>Ecdysozoa</taxon>
        <taxon>Arthropoda</taxon>
        <taxon>Hexapoda</taxon>
        <taxon>Insecta</taxon>
        <taxon>Pterygota</taxon>
        <taxon>Neoptera</taxon>
        <taxon>Endopterygota</taxon>
        <taxon>Hymenoptera</taxon>
        <taxon>Apocrita</taxon>
        <taxon>Aculeata</taxon>
        <taxon>Formicoidea</taxon>
        <taxon>Formicidae</taxon>
        <taxon>Myrmicinae</taxon>
        <taxon>Cardiocondyla</taxon>
    </lineage>
</organism>
<feature type="compositionally biased region" description="Basic residues" evidence="1">
    <location>
        <begin position="133"/>
        <end position="144"/>
    </location>
</feature>
<feature type="region of interest" description="Disordered" evidence="1">
    <location>
        <begin position="1"/>
        <end position="28"/>
    </location>
</feature>
<evidence type="ECO:0000256" key="1">
    <source>
        <dbReference type="SAM" id="MobiDB-lite"/>
    </source>
</evidence>
<protein>
    <submittedName>
        <fullName evidence="2">Uncharacterized protein</fullName>
    </submittedName>
</protein>
<accession>A0AAW2G9X7</accession>
<sequence length="162" mass="18632">MGPDRSLRANIDRRKTSGEDSRRTERDRMAPVWKCDRSLNVEPRAAMLIPARVSRGVTSVYLRIGPQPDLTNTSGPPARREKCTCIRGIKKKSEFIRFFAHVLLHRRRTWRISSADLIRCDGFTWRATETRRPRASTKNGKRIHGYPPFSRAPPRVHGADEV</sequence>
<dbReference type="EMBL" id="JADYXP020000006">
    <property type="protein sequence ID" value="KAL0122881.1"/>
    <property type="molecule type" value="Genomic_DNA"/>
</dbReference>
<evidence type="ECO:0000313" key="2">
    <source>
        <dbReference type="EMBL" id="KAL0122881.1"/>
    </source>
</evidence>
<keyword evidence="3" id="KW-1185">Reference proteome</keyword>
<name>A0AAW2G9X7_9HYME</name>
<gene>
    <name evidence="2" type="ORF">PUN28_007513</name>
</gene>
<proteinExistence type="predicted"/>
<dbReference type="Proteomes" id="UP001430953">
    <property type="component" value="Unassembled WGS sequence"/>
</dbReference>
<reference evidence="2 3" key="1">
    <citation type="submission" date="2023-03" db="EMBL/GenBank/DDBJ databases">
        <title>High recombination rates correlate with genetic variation in Cardiocondyla obscurior ants.</title>
        <authorList>
            <person name="Errbii M."/>
        </authorList>
    </citation>
    <scope>NUCLEOTIDE SEQUENCE [LARGE SCALE GENOMIC DNA]</scope>
    <source>
        <strain evidence="2">Alpha-2009</strain>
        <tissue evidence="2">Whole body</tissue>
    </source>
</reference>
<evidence type="ECO:0000313" key="3">
    <source>
        <dbReference type="Proteomes" id="UP001430953"/>
    </source>
</evidence>
<dbReference type="AlphaFoldDB" id="A0AAW2G9X7"/>
<feature type="region of interest" description="Disordered" evidence="1">
    <location>
        <begin position="131"/>
        <end position="162"/>
    </location>
</feature>
<comment type="caution">
    <text evidence="2">The sequence shown here is derived from an EMBL/GenBank/DDBJ whole genome shotgun (WGS) entry which is preliminary data.</text>
</comment>